<evidence type="ECO:0000313" key="10">
    <source>
        <dbReference type="EMBL" id="KAK9725512.1"/>
    </source>
</evidence>
<evidence type="ECO:0000313" key="11">
    <source>
        <dbReference type="Proteomes" id="UP001443914"/>
    </source>
</evidence>
<evidence type="ECO:0000256" key="8">
    <source>
        <dbReference type="RuleBase" id="RU280816"/>
    </source>
</evidence>
<evidence type="ECO:0000256" key="9">
    <source>
        <dbReference type="SAM" id="Phobius"/>
    </source>
</evidence>
<evidence type="ECO:0000256" key="3">
    <source>
        <dbReference type="ARBA" id="ARBA00022692"/>
    </source>
</evidence>
<feature type="transmembrane region" description="Helical" evidence="9">
    <location>
        <begin position="301"/>
        <end position="319"/>
    </location>
</feature>
<keyword evidence="11" id="KW-1185">Reference proteome</keyword>
<comment type="subcellular location">
    <subcellularLocation>
        <location evidence="1 8">Membrane</location>
        <topology evidence="1 8">Multi-pass membrane protein</topology>
    </subcellularLocation>
</comment>
<keyword evidence="7 8" id="KW-0568">Pathogenesis-related protein</keyword>
<reference evidence="10" key="1">
    <citation type="submission" date="2024-03" db="EMBL/GenBank/DDBJ databases">
        <title>WGS assembly of Saponaria officinalis var. Norfolk2.</title>
        <authorList>
            <person name="Jenkins J."/>
            <person name="Shu S."/>
            <person name="Grimwood J."/>
            <person name="Barry K."/>
            <person name="Goodstein D."/>
            <person name="Schmutz J."/>
            <person name="Leebens-Mack J."/>
            <person name="Osbourn A."/>
        </authorList>
    </citation>
    <scope>NUCLEOTIDE SEQUENCE [LARGE SCALE GENOMIC DNA]</scope>
    <source>
        <strain evidence="10">JIC</strain>
    </source>
</reference>
<feature type="transmembrane region" description="Helical" evidence="9">
    <location>
        <begin position="22"/>
        <end position="45"/>
    </location>
</feature>
<dbReference type="GO" id="GO:0005516">
    <property type="term" value="F:calmodulin binding"/>
    <property type="evidence" value="ECO:0007669"/>
    <property type="project" value="UniProtKB-KW"/>
</dbReference>
<protein>
    <recommendedName>
        <fullName evidence="8">MLO-like protein</fullName>
    </recommendedName>
</protein>
<dbReference type="GO" id="GO:0016020">
    <property type="term" value="C:membrane"/>
    <property type="evidence" value="ECO:0007669"/>
    <property type="project" value="UniProtKB-SubCell"/>
</dbReference>
<comment type="caution">
    <text evidence="10">The sequence shown here is derived from an EMBL/GenBank/DDBJ whole genome shotgun (WGS) entry which is preliminary data.</text>
</comment>
<accession>A0AAW1KVY1</accession>
<name>A0AAW1KVY1_SAPOF</name>
<organism evidence="10 11">
    <name type="scientific">Saponaria officinalis</name>
    <name type="common">Common soapwort</name>
    <name type="synonym">Lychnis saponaria</name>
    <dbReference type="NCBI Taxonomy" id="3572"/>
    <lineage>
        <taxon>Eukaryota</taxon>
        <taxon>Viridiplantae</taxon>
        <taxon>Streptophyta</taxon>
        <taxon>Embryophyta</taxon>
        <taxon>Tracheophyta</taxon>
        <taxon>Spermatophyta</taxon>
        <taxon>Magnoliopsida</taxon>
        <taxon>eudicotyledons</taxon>
        <taxon>Gunneridae</taxon>
        <taxon>Pentapetalae</taxon>
        <taxon>Caryophyllales</taxon>
        <taxon>Caryophyllaceae</taxon>
        <taxon>Caryophylleae</taxon>
        <taxon>Saponaria</taxon>
    </lineage>
</organism>
<gene>
    <name evidence="8" type="primary">MLO</name>
    <name evidence="10" type="ORF">RND81_05G149500</name>
</gene>
<dbReference type="PANTHER" id="PTHR31942">
    <property type="entry name" value="MLO-LIKE PROTEIN 1"/>
    <property type="match status" value="1"/>
</dbReference>
<keyword evidence="5 8" id="KW-1133">Transmembrane helix</keyword>
<feature type="transmembrane region" description="Helical" evidence="9">
    <location>
        <begin position="360"/>
        <end position="383"/>
    </location>
</feature>
<keyword evidence="4 8" id="KW-0611">Plant defense</keyword>
<comment type="domain">
    <text evidence="8">The C-terminus contains a calmodulin-binding domain, which binds calmodulin in a calcium-dependent fashion.</text>
</comment>
<keyword evidence="6 8" id="KW-0472">Membrane</keyword>
<comment type="similarity">
    <text evidence="2 8">Belongs to the MLO family.</text>
</comment>
<evidence type="ECO:0000256" key="1">
    <source>
        <dbReference type="ARBA" id="ARBA00004141"/>
    </source>
</evidence>
<proteinExistence type="inferred from homology"/>
<keyword evidence="8" id="KW-0112">Calmodulin-binding</keyword>
<feature type="transmembrane region" description="Helical" evidence="9">
    <location>
        <begin position="403"/>
        <end position="424"/>
    </location>
</feature>
<evidence type="ECO:0000256" key="4">
    <source>
        <dbReference type="ARBA" id="ARBA00022821"/>
    </source>
</evidence>
<keyword evidence="3 8" id="KW-0812">Transmembrane</keyword>
<dbReference type="EMBL" id="JBDFQZ010000005">
    <property type="protein sequence ID" value="KAK9725512.1"/>
    <property type="molecule type" value="Genomic_DNA"/>
</dbReference>
<dbReference type="Pfam" id="PF03094">
    <property type="entry name" value="Mlo"/>
    <property type="match status" value="1"/>
</dbReference>
<feature type="transmembrane region" description="Helical" evidence="9">
    <location>
        <begin position="276"/>
        <end position="295"/>
    </location>
</feature>
<dbReference type="GO" id="GO:0006952">
    <property type="term" value="P:defense response"/>
    <property type="evidence" value="ECO:0007669"/>
    <property type="project" value="UniProtKB-KW"/>
</dbReference>
<sequence>MAGGGDGGGSRGGSSLEFTPTWVAALVCAIIVTLSLAVEKLFHFLSKSLKRMNRKFLYKALQKLKEELLLMGFLSLLLARLQDEIVRVCIPPSWALKGLPCNIKSEITDTNVSTTAHFSTARHLLADVTVDHSYCQQKGKVPLISYRALHDLHILIFVLAVAHVVVCALTVLFGAIKISQWKQWEESIINEIRFTETADNDVEVVDIKKDDFIKNRYLGNQARKRIWLQSFAKHLYGSVSESDYAAMRTGFIMTHCRGNPNFNFYEYMMRAFEADFAKVITISGYVWVIVVISLLLNLAGWHMYFWIAFLPFILLLILGTKLEQVITVLATEVVRRHSNSAEETQIQPSDRYFWFQKPRIALSLINVILSCNSFAVALFFWIFTRFGLHPCSMDRNIFTIPRLILVVIVQILLSYSTLPLYAIVTQMGSSCHMEAMENSDCGSVDGDTNTRGRSASTYLSHESVQLAKI</sequence>
<evidence type="ECO:0000256" key="2">
    <source>
        <dbReference type="ARBA" id="ARBA00006574"/>
    </source>
</evidence>
<feature type="transmembrane region" description="Helical" evidence="9">
    <location>
        <begin position="152"/>
        <end position="176"/>
    </location>
</feature>
<dbReference type="AlphaFoldDB" id="A0AAW1KVY1"/>
<dbReference type="Proteomes" id="UP001443914">
    <property type="component" value="Unassembled WGS sequence"/>
</dbReference>
<dbReference type="PANTHER" id="PTHR31942:SF74">
    <property type="entry name" value="MLO-LIKE PROTEIN 15"/>
    <property type="match status" value="1"/>
</dbReference>
<comment type="function">
    <text evidence="8">May be involved in modulation of pathogen defense and leaf cell death.</text>
</comment>
<dbReference type="InterPro" id="IPR004326">
    <property type="entry name" value="Mlo"/>
</dbReference>
<evidence type="ECO:0000256" key="7">
    <source>
        <dbReference type="ARBA" id="ARBA00023265"/>
    </source>
</evidence>
<evidence type="ECO:0000256" key="6">
    <source>
        <dbReference type="ARBA" id="ARBA00023136"/>
    </source>
</evidence>
<evidence type="ECO:0000256" key="5">
    <source>
        <dbReference type="ARBA" id="ARBA00022989"/>
    </source>
</evidence>